<reference evidence="3" key="2">
    <citation type="submission" date="2016-11" db="UniProtKB">
        <authorList>
            <consortium name="WormBaseParasite"/>
        </authorList>
    </citation>
    <scope>IDENTIFICATION</scope>
</reference>
<evidence type="ECO:0000313" key="1">
    <source>
        <dbReference type="EMBL" id="EFO20412.1"/>
    </source>
</evidence>
<dbReference type="FunCoup" id="A0A1I7VV23">
    <property type="interactions" value="120"/>
</dbReference>
<gene>
    <name evidence="1 3" type="ORF">LOAG_08078</name>
</gene>
<evidence type="ECO:0000313" key="3">
    <source>
        <dbReference type="WBParaSite" id="EN70_6530"/>
    </source>
</evidence>
<reference evidence="1 2" key="1">
    <citation type="submission" date="2012-04" db="EMBL/GenBank/DDBJ databases">
        <title>The Genome Sequence of Loa loa.</title>
        <authorList>
            <consortium name="The Broad Institute Genome Sequencing Platform"/>
            <consortium name="Broad Institute Genome Sequencing Center for Infectious Disease"/>
            <person name="Nutman T.B."/>
            <person name="Fink D.L."/>
            <person name="Russ C."/>
            <person name="Young S."/>
            <person name="Zeng Q."/>
            <person name="Gargeya S."/>
            <person name="Alvarado L."/>
            <person name="Berlin A."/>
            <person name="Chapman S.B."/>
            <person name="Chen Z."/>
            <person name="Freedman E."/>
            <person name="Gellesch M."/>
            <person name="Goldberg J."/>
            <person name="Griggs A."/>
            <person name="Gujja S."/>
            <person name="Heilman E.R."/>
            <person name="Heiman D."/>
            <person name="Howarth C."/>
            <person name="Mehta T."/>
            <person name="Neiman D."/>
            <person name="Pearson M."/>
            <person name="Roberts A."/>
            <person name="Saif S."/>
            <person name="Shea T."/>
            <person name="Shenoy N."/>
            <person name="Sisk P."/>
            <person name="Stolte C."/>
            <person name="Sykes S."/>
            <person name="White J."/>
            <person name="Yandava C."/>
            <person name="Haas B."/>
            <person name="Henn M.R."/>
            <person name="Nusbaum C."/>
            <person name="Birren B."/>
        </authorList>
    </citation>
    <scope>NUCLEOTIDE SEQUENCE [LARGE SCALE GENOMIC DNA]</scope>
</reference>
<accession>A0A1I7VV23</accession>
<dbReference type="EMBL" id="JH712105">
    <property type="protein sequence ID" value="EFO20412.1"/>
    <property type="molecule type" value="Genomic_DNA"/>
</dbReference>
<dbReference type="eggNOG" id="ENOG502SP2W">
    <property type="taxonomic scope" value="Eukaryota"/>
</dbReference>
<accession>A0A1S0TUP5</accession>
<dbReference type="InterPro" id="IPR045864">
    <property type="entry name" value="aa-tRNA-synth_II/BPL/LPL"/>
</dbReference>
<proteinExistence type="predicted"/>
<organism evidence="2 3">
    <name type="scientific">Loa loa</name>
    <name type="common">Eye worm</name>
    <name type="synonym">Filaria loa</name>
    <dbReference type="NCBI Taxonomy" id="7209"/>
    <lineage>
        <taxon>Eukaryota</taxon>
        <taxon>Metazoa</taxon>
        <taxon>Ecdysozoa</taxon>
        <taxon>Nematoda</taxon>
        <taxon>Chromadorea</taxon>
        <taxon>Rhabditida</taxon>
        <taxon>Spirurina</taxon>
        <taxon>Spiruromorpha</taxon>
        <taxon>Filarioidea</taxon>
        <taxon>Onchocercidae</taxon>
        <taxon>Loa</taxon>
    </lineage>
</organism>
<name>A0A1I7VV23_LOALO</name>
<sequence>MKLKVFVYKSYRSVTDLACRFCNGESAVHVVDPLLDLRYRFEDMEGLKCMIEARKLKVDVESVAANYHRWWDAYAKWRDSAVESQAGNVSYDRELRQRMLNESEGLLDALRLPNDLSACTVHGVIVPLIKEVDNEQNNKHMFFLQKSGIIKVESSLSNAHLIGLPARLQYFLQKLFRAEFTGNILNVSPPHFVRGAIIDGVNMSKESFPQFTSDAHKRSLLYLTGHSIPSLVALFVKKSLVMKTNRWPLRLLSNGASYGIPGSVPSSMLNLNNISQRSKTILLSLCRTQEEEDTEYKFLTESVQAILKNKLSLEIASSFVPAHKLLNFESAATGLSISTGIEVARICSIGSYISRRLCILLDLERGGVDFVRMVFVDIDLTRIVASMIEKHLVSGESLSENIHLFLVRSLMESLNSQKS</sequence>
<dbReference type="WBParaSite" id="EN70_6530">
    <property type="protein sequence ID" value="EN70_6530"/>
    <property type="gene ID" value="EN70_6530"/>
</dbReference>
<dbReference type="OMA" id="KNEWPIS"/>
<keyword evidence="2" id="KW-1185">Reference proteome</keyword>
<dbReference type="AlphaFoldDB" id="A0A1I7VV23"/>
<dbReference type="STRING" id="7209.A0A1I7VV23"/>
<dbReference type="Proteomes" id="UP000095285">
    <property type="component" value="Unassembled WGS sequence"/>
</dbReference>
<dbReference type="OrthoDB" id="24683at2759"/>
<dbReference type="Gene3D" id="3.30.930.10">
    <property type="entry name" value="Bira Bifunctional Protein, Domain 2"/>
    <property type="match status" value="1"/>
</dbReference>
<dbReference type="KEGG" id="loa:LOAG_08078"/>
<dbReference type="RefSeq" id="XP_003143658.1">
    <property type="nucleotide sequence ID" value="XM_003143610.2"/>
</dbReference>
<dbReference type="CTD" id="9945503"/>
<dbReference type="GeneID" id="9945503"/>
<protein>
    <submittedName>
        <fullName evidence="3">AA_TRNA_LIGASE_II domain-containing protein</fullName>
    </submittedName>
</protein>
<evidence type="ECO:0000313" key="2">
    <source>
        <dbReference type="Proteomes" id="UP000095285"/>
    </source>
</evidence>